<sequence>MGKPATGWISVQKRKPLLLLLLAVLSVSAAGFLFLRGSDSMPTSVALVRAGVPYSYASNEQNPLRFMRSKLVLLVSHELSLSGNR</sequence>
<gene>
    <name evidence="1" type="ORF">AXF42_Ash004411</name>
</gene>
<keyword evidence="2" id="KW-1185">Reference proteome</keyword>
<proteinExistence type="predicted"/>
<evidence type="ECO:0000313" key="2">
    <source>
        <dbReference type="Proteomes" id="UP000236161"/>
    </source>
</evidence>
<name>A0A2I0A2W1_9ASPA</name>
<organism evidence="1 2">
    <name type="scientific">Apostasia shenzhenica</name>
    <dbReference type="NCBI Taxonomy" id="1088818"/>
    <lineage>
        <taxon>Eukaryota</taxon>
        <taxon>Viridiplantae</taxon>
        <taxon>Streptophyta</taxon>
        <taxon>Embryophyta</taxon>
        <taxon>Tracheophyta</taxon>
        <taxon>Spermatophyta</taxon>
        <taxon>Magnoliopsida</taxon>
        <taxon>Liliopsida</taxon>
        <taxon>Asparagales</taxon>
        <taxon>Orchidaceae</taxon>
        <taxon>Apostasioideae</taxon>
        <taxon>Apostasia</taxon>
    </lineage>
</organism>
<protein>
    <submittedName>
        <fullName evidence="1">Uncharacterized protein</fullName>
    </submittedName>
</protein>
<dbReference type="EMBL" id="KZ452037">
    <property type="protein sequence ID" value="PKA49869.1"/>
    <property type="molecule type" value="Genomic_DNA"/>
</dbReference>
<dbReference type="AlphaFoldDB" id="A0A2I0A2W1"/>
<evidence type="ECO:0000313" key="1">
    <source>
        <dbReference type="EMBL" id="PKA49869.1"/>
    </source>
</evidence>
<reference evidence="1 2" key="1">
    <citation type="journal article" date="2017" name="Nature">
        <title>The Apostasia genome and the evolution of orchids.</title>
        <authorList>
            <person name="Zhang G.Q."/>
            <person name="Liu K.W."/>
            <person name="Li Z."/>
            <person name="Lohaus R."/>
            <person name="Hsiao Y.Y."/>
            <person name="Niu S.C."/>
            <person name="Wang J.Y."/>
            <person name="Lin Y.C."/>
            <person name="Xu Q."/>
            <person name="Chen L.J."/>
            <person name="Yoshida K."/>
            <person name="Fujiwara S."/>
            <person name="Wang Z.W."/>
            <person name="Zhang Y.Q."/>
            <person name="Mitsuda N."/>
            <person name="Wang M."/>
            <person name="Liu G.H."/>
            <person name="Pecoraro L."/>
            <person name="Huang H.X."/>
            <person name="Xiao X.J."/>
            <person name="Lin M."/>
            <person name="Wu X.Y."/>
            <person name="Wu W.L."/>
            <person name="Chen Y.Y."/>
            <person name="Chang S.B."/>
            <person name="Sakamoto S."/>
            <person name="Ohme-Takagi M."/>
            <person name="Yagi M."/>
            <person name="Zeng S.J."/>
            <person name="Shen C.Y."/>
            <person name="Yeh C.M."/>
            <person name="Luo Y.B."/>
            <person name="Tsai W.C."/>
            <person name="Van de Peer Y."/>
            <person name="Liu Z.J."/>
        </authorList>
    </citation>
    <scope>NUCLEOTIDE SEQUENCE [LARGE SCALE GENOMIC DNA]</scope>
    <source>
        <strain evidence="2">cv. Shenzhen</strain>
        <tissue evidence="1">Stem</tissue>
    </source>
</reference>
<dbReference type="Proteomes" id="UP000236161">
    <property type="component" value="Unassembled WGS sequence"/>
</dbReference>
<dbReference type="STRING" id="1088818.A0A2I0A2W1"/>
<accession>A0A2I0A2W1</accession>